<comment type="function">
    <text evidence="1">Required for the efficient initiation of filament assembly.</text>
</comment>
<reference evidence="4" key="1">
    <citation type="submission" date="2015-04" db="EMBL/GenBank/DDBJ databases">
        <title>Formation of a single polar flagellum by lateral and polar bacterial flagellar gene sets.</title>
        <authorList>
            <person name="Maruyama Y."/>
            <person name="Kobayashi M."/>
            <person name="Murata K."/>
            <person name="Hashimoto W."/>
        </authorList>
    </citation>
    <scope>NUCLEOTIDE SEQUENCE</scope>
    <source>
        <strain evidence="4">A1</strain>
    </source>
</reference>
<protein>
    <submittedName>
        <fullName evidence="4">Flagella synthesis protein FlgN</fullName>
    </submittedName>
</protein>
<accession>A0A0A8K7L0</accession>
<comment type="similarity">
    <text evidence="2">Belongs to the FlgN family.</text>
</comment>
<evidence type="ECO:0000256" key="1">
    <source>
        <dbReference type="ARBA" id="ARBA00002397"/>
    </source>
</evidence>
<dbReference type="GO" id="GO:0044780">
    <property type="term" value="P:bacterial-type flagellum assembly"/>
    <property type="evidence" value="ECO:0007669"/>
    <property type="project" value="InterPro"/>
</dbReference>
<keyword evidence="4" id="KW-0282">Flagellum</keyword>
<keyword evidence="3" id="KW-1005">Bacterial flagellum biogenesis</keyword>
<sequence>MSNDLAMLRARLGSLVAAETAQMRDFLAVLEQERDVLGQADVEPLFALAERKTQIARQLQQFSAARAALLAQAGLPHNRQGIETLLGESSHAAWDDFVTVAETAQTLNADNGIRITERLKSNHQALAILMSASDQPTVYGPDGHARTRPGSRLFGSF</sequence>
<evidence type="ECO:0000256" key="2">
    <source>
        <dbReference type="ARBA" id="ARBA00007703"/>
    </source>
</evidence>
<dbReference type="Gene3D" id="1.20.58.300">
    <property type="entry name" value="FlgN-like"/>
    <property type="match status" value="1"/>
</dbReference>
<evidence type="ECO:0000256" key="3">
    <source>
        <dbReference type="ARBA" id="ARBA00022795"/>
    </source>
</evidence>
<dbReference type="EMBL" id="LC043073">
    <property type="protein sequence ID" value="BAQ18870.1"/>
    <property type="molecule type" value="Genomic_DNA"/>
</dbReference>
<keyword evidence="4" id="KW-0969">Cilium</keyword>
<dbReference type="AlphaFoldDB" id="A0A0A8K7L0"/>
<organism evidence="4">
    <name type="scientific">Sphingomonas sp. A1</name>
    <dbReference type="NCBI Taxonomy" id="90322"/>
    <lineage>
        <taxon>Bacteria</taxon>
        <taxon>Pseudomonadati</taxon>
        <taxon>Pseudomonadota</taxon>
        <taxon>Alphaproteobacteria</taxon>
        <taxon>Sphingomonadales</taxon>
        <taxon>Sphingomonadaceae</taxon>
        <taxon>Sphingomonas</taxon>
    </lineage>
</organism>
<proteinExistence type="inferred from homology"/>
<gene>
    <name evidence="4" type="primary">flgN</name>
</gene>
<dbReference type="Pfam" id="PF05130">
    <property type="entry name" value="FlgN"/>
    <property type="match status" value="1"/>
</dbReference>
<evidence type="ECO:0000313" key="4">
    <source>
        <dbReference type="EMBL" id="BAQ18870.1"/>
    </source>
</evidence>
<dbReference type="InterPro" id="IPR007809">
    <property type="entry name" value="FlgN-like"/>
</dbReference>
<keyword evidence="4" id="KW-0966">Cell projection</keyword>
<dbReference type="SUPFAM" id="SSF140566">
    <property type="entry name" value="FlgN-like"/>
    <property type="match status" value="1"/>
</dbReference>
<dbReference type="InterPro" id="IPR036679">
    <property type="entry name" value="FlgN-like_sf"/>
</dbReference>
<name>A0A0A8K7L0_9SPHN</name>